<dbReference type="InterPro" id="IPR000605">
    <property type="entry name" value="Helicase_SF3_ssDNA/RNA_vir"/>
</dbReference>
<keyword evidence="4" id="KW-0378">Hydrolase</keyword>
<dbReference type="PROSITE" id="PS50507">
    <property type="entry name" value="RDRP_SSRNA_POS"/>
    <property type="match status" value="1"/>
</dbReference>
<dbReference type="GO" id="GO:0005524">
    <property type="term" value="F:ATP binding"/>
    <property type="evidence" value="ECO:0007669"/>
    <property type="project" value="UniProtKB-KW"/>
</dbReference>
<dbReference type="SUPFAM" id="SSF52540">
    <property type="entry name" value="P-loop containing nucleoside triphosphate hydrolases"/>
    <property type="match status" value="1"/>
</dbReference>
<accession>A0A893A8E2</accession>
<feature type="domain" description="RdRp catalytic" evidence="8">
    <location>
        <begin position="1410"/>
        <end position="1538"/>
    </location>
</feature>
<dbReference type="Pfam" id="PF00910">
    <property type="entry name" value="RNA_helicase"/>
    <property type="match status" value="1"/>
</dbReference>
<keyword evidence="7" id="KW-0693">Viral RNA replication</keyword>
<dbReference type="GO" id="GO:0003723">
    <property type="term" value="F:RNA binding"/>
    <property type="evidence" value="ECO:0007669"/>
    <property type="project" value="InterPro"/>
</dbReference>
<evidence type="ECO:0000256" key="7">
    <source>
        <dbReference type="ARBA" id="ARBA00022953"/>
    </source>
</evidence>
<keyword evidence="2" id="KW-0548">Nucleotidyltransferase</keyword>
<dbReference type="SUPFAM" id="SSF50494">
    <property type="entry name" value="Trypsin-like serine proteases"/>
    <property type="match status" value="1"/>
</dbReference>
<dbReference type="InterPro" id="IPR009003">
    <property type="entry name" value="Peptidase_S1_PA"/>
</dbReference>
<name>A0A893A8E2_9VIRU</name>
<feature type="domain" description="SF3 helicase" evidence="9">
    <location>
        <begin position="421"/>
        <end position="595"/>
    </location>
</feature>
<evidence type="ECO:0000259" key="9">
    <source>
        <dbReference type="PROSITE" id="PS51218"/>
    </source>
</evidence>
<proteinExistence type="predicted"/>
<reference evidence="10" key="1">
    <citation type="submission" date="2020-11" db="EMBL/GenBank/DDBJ databases">
        <title>Viral genomes from river ports along the Yangtze River in China.</title>
        <authorList>
            <person name="Lu J."/>
            <person name="Shen Q."/>
            <person name="Yang S."/>
            <person name="Zhang W."/>
        </authorList>
    </citation>
    <scope>NUCLEOTIDE SEQUENCE</scope>
    <source>
        <strain evidence="10">6nt-RDRP-2</strain>
    </source>
</reference>
<evidence type="ECO:0000256" key="1">
    <source>
        <dbReference type="ARBA" id="ARBA00022679"/>
    </source>
</evidence>
<organism evidence="10">
    <name type="scientific">Riboviria sp</name>
    <dbReference type="NCBI Taxonomy" id="2585031"/>
    <lineage>
        <taxon>Viruses</taxon>
        <taxon>Riboviria</taxon>
    </lineage>
</organism>
<dbReference type="SUPFAM" id="SSF56672">
    <property type="entry name" value="DNA/RNA polymerases"/>
    <property type="match status" value="1"/>
</dbReference>
<dbReference type="Gene3D" id="3.30.70.270">
    <property type="match status" value="1"/>
</dbReference>
<dbReference type="GO" id="GO:0003968">
    <property type="term" value="F:RNA-directed RNA polymerase activity"/>
    <property type="evidence" value="ECO:0007669"/>
    <property type="project" value="InterPro"/>
</dbReference>
<keyword evidence="1" id="KW-0808">Transferase</keyword>
<evidence type="ECO:0008006" key="11">
    <source>
        <dbReference type="Google" id="ProtNLM"/>
    </source>
</evidence>
<dbReference type="GO" id="GO:0006351">
    <property type="term" value="P:DNA-templated transcription"/>
    <property type="evidence" value="ECO:0007669"/>
    <property type="project" value="InterPro"/>
</dbReference>
<keyword evidence="3" id="KW-0547">Nucleotide-binding</keyword>
<evidence type="ECO:0000256" key="6">
    <source>
        <dbReference type="ARBA" id="ARBA00022840"/>
    </source>
</evidence>
<evidence type="ECO:0000256" key="4">
    <source>
        <dbReference type="ARBA" id="ARBA00022801"/>
    </source>
</evidence>
<evidence type="ECO:0000256" key="3">
    <source>
        <dbReference type="ARBA" id="ARBA00022741"/>
    </source>
</evidence>
<dbReference type="PROSITE" id="PS51218">
    <property type="entry name" value="SF3_HELICASE_2"/>
    <property type="match status" value="1"/>
</dbReference>
<dbReference type="GO" id="GO:0003724">
    <property type="term" value="F:RNA helicase activity"/>
    <property type="evidence" value="ECO:0007669"/>
    <property type="project" value="InterPro"/>
</dbReference>
<keyword evidence="5" id="KW-0788">Thiol protease</keyword>
<dbReference type="InterPro" id="IPR007094">
    <property type="entry name" value="RNA-dir_pol_PSvirus"/>
</dbReference>
<protein>
    <recommendedName>
        <fullName evidence="11">Nonstructural polyprotein</fullName>
    </recommendedName>
</protein>
<dbReference type="InterPro" id="IPR043128">
    <property type="entry name" value="Rev_trsase/Diguanyl_cyclase"/>
</dbReference>
<dbReference type="Pfam" id="PF00680">
    <property type="entry name" value="RdRP_1"/>
    <property type="match status" value="1"/>
</dbReference>
<keyword evidence="5" id="KW-0645">Protease</keyword>
<dbReference type="InterPro" id="IPR043502">
    <property type="entry name" value="DNA/RNA_pol_sf"/>
</dbReference>
<dbReference type="CDD" id="cd23195">
    <property type="entry name" value="Marnaviridae_RdRp"/>
    <property type="match status" value="1"/>
</dbReference>
<evidence type="ECO:0000259" key="8">
    <source>
        <dbReference type="PROSITE" id="PS50507"/>
    </source>
</evidence>
<keyword evidence="6" id="KW-0067">ATP-binding</keyword>
<evidence type="ECO:0000256" key="2">
    <source>
        <dbReference type="ARBA" id="ARBA00022695"/>
    </source>
</evidence>
<sequence length="1674" mass="189186">MFTKLQNKVQKMRNKYRPTQVDAVTCQDGCYDELDTRVTRVHVMYPGVSTITVDATFTTDVYDVVKYMLFTHYQGETVEQVLSIAKRVHVYARGHLLRQAQLPLSLYGIGQDETLIVRVYGLVGGAVLLPTYSHVADCEREVVVQMAPQAADDDATGAYMRGCTVFSQAAQKFFEGLAKTCGDDYIPCLIEDIMFLYTGVLQAEDLSKIIREVAIFIKLRNPGLLFRQENADLIVAKFTTIFSGDWEFKSQGLEEILGNVQEGLGKFDEMRNAPILKKLHKAMMYVLSLGIFEKFGITFDNLRYSKLEAEMLKRKYKMGVDFVHTMIDTLIFLLQRGLQCMKSGSLDPLYHSGSTYEQWFDKAQDLKRQSVLLNAPEEHGFTYFGFLADLKDHIEKGEAIYKHASRMGASERKLVGASVSDLRLIEAHQVTKRSALQERDAPFAVLLFGGSSVGKSTLTKMLFYQYGKTFGLPTQSEFKFIRNANANFWDGFTSSQWCVQLDDIAFMHPNKATAGDATVMEMLQVVNNVPFVPDQASLEDKGRTPMKAKFVIATTNCENLNAVHYFQTPLAVQRRLPFVLDVRPKEEFSRDGCMLDSSKLEQVDGHWPDYWDIIVKRVVPDGDNRVGQRAKLVDVEKFTSIDDFLAWFSQQAVKHEEVQQQVKECDVSMSDIELCNRCWYNKLVCQCARAQSFDQYVPGPNGGFTFFSSESAEPEFLEDVNTPLRQHVVEQSTFTVSHDNIGDVVEWTWEDLFFFYLAQLYLIIFDWEWLQSAVHHQLRCEWFAKWLEDHFVGDAQKAKYLRRRFRLIGARAEQYYGLGRVAQRLATAAIVAGSAYSMYRVYNAYMGKDEAAEEVPVAPPSVPQPTPIVEPVVPQTTVSSRDIGRAPTSECVEEENVWHKNDFELTSFDVTRQMECDSRTPDEVEAYIAPNVVHFVTTRVDVHGQTVVRKGKALCIRGHIYVTAAHTLPKGRYTMTIVHGSAGSIGLQEVSQVMSDADVVEVSNKEVSFFRIRCLPPKKNLLPLIARDSANFVAAGRYIERTPEGTIANVRVVNISSGGRFTCETMEVDAVWNGRATPHTQVGQCGMPLVAFTGRGPMICGLHVAGGGDRVAAAKFTVELAQQGLGYFTEPHVEAGVPMLSAQGYDRELTQLHHKSVMAFIPTGKCNVYGSFTGFRPHGRSSVVPTVIRDAVVARGYTEDFTAPKLGSWEPWRLAAIDMVNPVERMKNDVLTECVEAFKDDILRKLPEAEWKEIHVLDDFTTMNGAPGVKFIDKINRNTSMGNPFKKSKKNFLVPVDGQNDVTDAQMYNEQIQDRIDRMLATYLEGRRVMPVYCGHEKDEAMKEKKVKAMMNRIFTGAPGDAAHITRKYLLALVRVMQRNKFVFECGPGTNPLSTEWQAIREHICQFGEDRLIAGDYGKFDKTMPPALILAAFDILRWMCENAGYTAEDLLVVQGIAEDTAFPLVDFNGDLVEFFGSNPSGHPLTVIINGLANSLYMRYCYHELNPAHVATTFQEHVGLITYGDDNAMGVHQAAPWFNHTSVQKVLADVGVRYTMADKEAVSVPYIHISEVSFLKRVWRWDDDVGAYLAPLEETSIGKSLTRVVASKTITAEAQSCEVLKSAHMEYFNYGWEIFHQKDKMIREIMDECALWEHTSMERFPTWQEYRDGFWRRSA</sequence>
<dbReference type="GO" id="GO:0008234">
    <property type="term" value="F:cysteine-type peptidase activity"/>
    <property type="evidence" value="ECO:0007669"/>
    <property type="project" value="UniProtKB-KW"/>
</dbReference>
<dbReference type="EMBL" id="MW348216">
    <property type="protein sequence ID" value="QRQ90206.1"/>
    <property type="molecule type" value="Genomic_RNA"/>
</dbReference>
<dbReference type="InterPro" id="IPR027417">
    <property type="entry name" value="P-loop_NTPase"/>
</dbReference>
<evidence type="ECO:0000256" key="5">
    <source>
        <dbReference type="ARBA" id="ARBA00022807"/>
    </source>
</evidence>
<dbReference type="GO" id="GO:0039694">
    <property type="term" value="P:viral RNA genome replication"/>
    <property type="evidence" value="ECO:0007669"/>
    <property type="project" value="InterPro"/>
</dbReference>
<dbReference type="InterPro" id="IPR014759">
    <property type="entry name" value="Helicase_SF3_ssRNA_vir"/>
</dbReference>
<dbReference type="InterPro" id="IPR001205">
    <property type="entry name" value="RNA-dir_pol_C"/>
</dbReference>
<evidence type="ECO:0000313" key="10">
    <source>
        <dbReference type="EMBL" id="QRQ90206.1"/>
    </source>
</evidence>